<evidence type="ECO:0000256" key="5">
    <source>
        <dbReference type="SAM" id="Phobius"/>
    </source>
</evidence>
<comment type="subcellular location">
    <subcellularLocation>
        <location evidence="1">Membrane</location>
        <topology evidence="1">Multi-pass membrane protein</topology>
    </subcellularLocation>
</comment>
<sequence length="559" mass="63394">MKTVDDIFEQIQGTGLYHKRLLYYLLTPIFFVTPFVFLNQIFVLHIPDHWCDPPSGLTPAELNLNLEEWKDLMLPKVLGPDYQMRWSQCHMYNVQNQTLESILRDKNLTGMPQISCEEVNGYQYDKSEMIATAVSDNDWVCSRQNYATNLYTIGVAGLIVGSGLLSALADFKGRKYSFFISTLLVIICSIAPIWFSHSYLWYCIFKALSFACMMPLFQSPMNITTEISTSKMRGYVIGIACISWSLGNCALPLLAWLVNWWTTLRILCVAPLCFIFFYYEMLPESPRWLISKGRTDEALIKTDPDLKEKIEAIAKATNENVYGYLSLFSSTTMALRTLFVTMAFTASSFVYYQLVINIGNMAGNIFLNMFFLGLVEGPGCAIGVYAANKFGRRWTHFTMLFVNFVLFFILMWVVYYPNLNVLVIGLCMIIKLSISGTFVVAYVQAMEVFPTAIRQSGIGFCTLISQLISIGGPYVIYLGVYDLKLPYLIMSLICLMGAIAVSFLPETLGGQMPQTLADVKTFGQDHRYFSYLPHQIIEEDKKETLLEVQTISPPAETKT</sequence>
<evidence type="ECO:0000256" key="1">
    <source>
        <dbReference type="ARBA" id="ARBA00004141"/>
    </source>
</evidence>
<name>A0A553PSM5_TIGCA</name>
<evidence type="ECO:0000259" key="6">
    <source>
        <dbReference type="PROSITE" id="PS50850"/>
    </source>
</evidence>
<feature type="transmembrane region" description="Helical" evidence="5">
    <location>
        <begin position="365"/>
        <end position="387"/>
    </location>
</feature>
<reference evidence="7 8" key="1">
    <citation type="journal article" date="2018" name="Nat. Ecol. Evol.">
        <title>Genomic signatures of mitonuclear coevolution across populations of Tigriopus californicus.</title>
        <authorList>
            <person name="Barreto F.S."/>
            <person name="Watson E.T."/>
            <person name="Lima T.G."/>
            <person name="Willett C.S."/>
            <person name="Edmands S."/>
            <person name="Li W."/>
            <person name="Burton R.S."/>
        </authorList>
    </citation>
    <scope>NUCLEOTIDE SEQUENCE [LARGE SCALE GENOMIC DNA]</scope>
    <source>
        <strain evidence="7 8">San Diego</strain>
    </source>
</reference>
<feature type="transmembrane region" description="Helical" evidence="5">
    <location>
        <begin position="21"/>
        <end position="46"/>
    </location>
</feature>
<evidence type="ECO:0000256" key="4">
    <source>
        <dbReference type="ARBA" id="ARBA00023136"/>
    </source>
</evidence>
<feature type="transmembrane region" description="Helical" evidence="5">
    <location>
        <begin position="176"/>
        <end position="193"/>
    </location>
</feature>
<dbReference type="PROSITE" id="PS50850">
    <property type="entry name" value="MFS"/>
    <property type="match status" value="1"/>
</dbReference>
<evidence type="ECO:0000313" key="7">
    <source>
        <dbReference type="EMBL" id="TRY80688.1"/>
    </source>
</evidence>
<evidence type="ECO:0000313" key="8">
    <source>
        <dbReference type="Proteomes" id="UP000318571"/>
    </source>
</evidence>
<dbReference type="EMBL" id="VCGU01000001">
    <property type="protein sequence ID" value="TRY80688.1"/>
    <property type="molecule type" value="Genomic_DNA"/>
</dbReference>
<dbReference type="Pfam" id="PF00083">
    <property type="entry name" value="Sugar_tr"/>
    <property type="match status" value="1"/>
</dbReference>
<evidence type="ECO:0000256" key="2">
    <source>
        <dbReference type="ARBA" id="ARBA00022692"/>
    </source>
</evidence>
<feature type="transmembrane region" description="Helical" evidence="5">
    <location>
        <begin position="264"/>
        <end position="282"/>
    </location>
</feature>
<dbReference type="InterPro" id="IPR005828">
    <property type="entry name" value="MFS_sugar_transport-like"/>
</dbReference>
<feature type="transmembrane region" description="Helical" evidence="5">
    <location>
        <begin position="394"/>
        <end position="415"/>
    </location>
</feature>
<dbReference type="Gene3D" id="1.20.1250.20">
    <property type="entry name" value="MFS general substrate transporter like domains"/>
    <property type="match status" value="1"/>
</dbReference>
<feature type="transmembrane region" description="Helical" evidence="5">
    <location>
        <begin position="237"/>
        <end position="258"/>
    </location>
</feature>
<feature type="transmembrane region" description="Helical" evidence="5">
    <location>
        <begin position="150"/>
        <end position="169"/>
    </location>
</feature>
<dbReference type="Proteomes" id="UP000318571">
    <property type="component" value="Chromosome 12"/>
</dbReference>
<proteinExistence type="predicted"/>
<feature type="transmembrane region" description="Helical" evidence="5">
    <location>
        <begin position="199"/>
        <end position="217"/>
    </location>
</feature>
<dbReference type="SUPFAM" id="SSF103473">
    <property type="entry name" value="MFS general substrate transporter"/>
    <property type="match status" value="1"/>
</dbReference>
<gene>
    <name evidence="7" type="ORF">TCAL_09015</name>
</gene>
<evidence type="ECO:0000256" key="3">
    <source>
        <dbReference type="ARBA" id="ARBA00022989"/>
    </source>
</evidence>
<comment type="caution">
    <text evidence="7">The sequence shown here is derived from an EMBL/GenBank/DDBJ whole genome shotgun (WGS) entry which is preliminary data.</text>
</comment>
<dbReference type="AlphaFoldDB" id="A0A553PSM5"/>
<dbReference type="STRING" id="6832.A0A553PSM5"/>
<feature type="transmembrane region" description="Helical" evidence="5">
    <location>
        <begin position="333"/>
        <end position="353"/>
    </location>
</feature>
<dbReference type="PANTHER" id="PTHR24064">
    <property type="entry name" value="SOLUTE CARRIER FAMILY 22 MEMBER"/>
    <property type="match status" value="1"/>
</dbReference>
<feature type="transmembrane region" description="Helical" evidence="5">
    <location>
        <begin position="421"/>
        <end position="445"/>
    </location>
</feature>
<dbReference type="GO" id="GO:0022857">
    <property type="term" value="F:transmembrane transporter activity"/>
    <property type="evidence" value="ECO:0007669"/>
    <property type="project" value="InterPro"/>
</dbReference>
<feature type="transmembrane region" description="Helical" evidence="5">
    <location>
        <begin position="457"/>
        <end position="479"/>
    </location>
</feature>
<keyword evidence="3 5" id="KW-1133">Transmembrane helix</keyword>
<keyword evidence="8" id="KW-1185">Reference proteome</keyword>
<keyword evidence="2 5" id="KW-0812">Transmembrane</keyword>
<dbReference type="InterPro" id="IPR036259">
    <property type="entry name" value="MFS_trans_sf"/>
</dbReference>
<organism evidence="7 8">
    <name type="scientific">Tigriopus californicus</name>
    <name type="common">Marine copepod</name>
    <dbReference type="NCBI Taxonomy" id="6832"/>
    <lineage>
        <taxon>Eukaryota</taxon>
        <taxon>Metazoa</taxon>
        <taxon>Ecdysozoa</taxon>
        <taxon>Arthropoda</taxon>
        <taxon>Crustacea</taxon>
        <taxon>Multicrustacea</taxon>
        <taxon>Hexanauplia</taxon>
        <taxon>Copepoda</taxon>
        <taxon>Harpacticoida</taxon>
        <taxon>Harpacticidae</taxon>
        <taxon>Tigriopus</taxon>
    </lineage>
</organism>
<accession>A0A553PSM5</accession>
<protein>
    <recommendedName>
        <fullName evidence="6">Major facilitator superfamily (MFS) profile domain-containing protein</fullName>
    </recommendedName>
</protein>
<feature type="domain" description="Major facilitator superfamily (MFS) profile" evidence="6">
    <location>
        <begin position="26"/>
        <end position="509"/>
    </location>
</feature>
<keyword evidence="4 5" id="KW-0472">Membrane</keyword>
<feature type="transmembrane region" description="Helical" evidence="5">
    <location>
        <begin position="485"/>
        <end position="504"/>
    </location>
</feature>
<dbReference type="InterPro" id="IPR020846">
    <property type="entry name" value="MFS_dom"/>
</dbReference>
<dbReference type="GO" id="GO:0016020">
    <property type="term" value="C:membrane"/>
    <property type="evidence" value="ECO:0007669"/>
    <property type="project" value="UniProtKB-SubCell"/>
</dbReference>
<dbReference type="OMA" id="SCTASAM"/>